<feature type="compositionally biased region" description="Low complexity" evidence="1">
    <location>
        <begin position="172"/>
        <end position="187"/>
    </location>
</feature>
<dbReference type="PANTHER" id="PTHR47092">
    <property type="entry name" value="CAT EYE SYNDROME CRITICAL REGION PROTEIN 2"/>
    <property type="match status" value="1"/>
</dbReference>
<dbReference type="InterPro" id="IPR029614">
    <property type="entry name" value="CECR2"/>
</dbReference>
<dbReference type="Proteomes" id="UP001497382">
    <property type="component" value="Unassembled WGS sequence"/>
</dbReference>
<dbReference type="PANTHER" id="PTHR47092:SF1">
    <property type="entry name" value="CHROMATIN REMODELING REGULATOR CECR2"/>
    <property type="match status" value="1"/>
</dbReference>
<reference evidence="2 3" key="1">
    <citation type="submission" date="2024-04" db="EMBL/GenBank/DDBJ databases">
        <authorList>
            <person name="Rising A."/>
            <person name="Reimegard J."/>
            <person name="Sonavane S."/>
            <person name="Akerstrom W."/>
            <person name="Nylinder S."/>
            <person name="Hedman E."/>
            <person name="Kallberg Y."/>
        </authorList>
    </citation>
    <scope>NUCLEOTIDE SEQUENCE [LARGE SCALE GENOMIC DNA]</scope>
</reference>
<feature type="compositionally biased region" description="Acidic residues" evidence="1">
    <location>
        <begin position="369"/>
        <end position="390"/>
    </location>
</feature>
<evidence type="ECO:0008006" key="4">
    <source>
        <dbReference type="Google" id="ProtNLM"/>
    </source>
</evidence>
<dbReference type="GO" id="GO:0006338">
    <property type="term" value="P:chromatin remodeling"/>
    <property type="evidence" value="ECO:0007669"/>
    <property type="project" value="InterPro"/>
</dbReference>
<feature type="region of interest" description="Disordered" evidence="1">
    <location>
        <begin position="161"/>
        <end position="196"/>
    </location>
</feature>
<feature type="region of interest" description="Disordered" evidence="1">
    <location>
        <begin position="274"/>
        <end position="446"/>
    </location>
</feature>
<feature type="region of interest" description="Disordered" evidence="1">
    <location>
        <begin position="481"/>
        <end position="507"/>
    </location>
</feature>
<sequence length="555" mass="63941">MDEVQSWWEVPAIAHFCYVFRAAFNLFYFEIGELEAAILSMQDPEMCMSLEQLIIRLLEGCYEENEVTSYNWEEKLHELFSDSCEDKENPLENNAFAFLSPRSKVEVLLKLCEFRLDAGGALEAIKDIPSENMQANCIGKDSQNNLYWYFCDERLYKEDPSVPAKKSGKSEQQQSGKGKNTKNGTAKKSTREKKSKLHDINKSWSIVCHNLSDWETLVKSFSKSKHKQEKELAKELKDKYLPLLTEVVAEKDRLLRKRFLELAPKRISQRLSKVQAQKKMEEQMVAEANEKRQIEMEQERIKKEAEKKKQEKEDRRKRAEARAKKVQERTFRAKQRDLMRGADVDDFSSDEDNKRTTRRSRNVQKQTSSDDENEESSEEASDDEEEEEDNASQSESENEQSAKRHSSNSEISDSDVESNNSTSVKKVYASNGNSIPANRAEQKTFERSSVIHNSYGVSKWNVQGDSKGQKIHILRYAYDGSPSNKRLKPNESSYSIGPVTSASNDARPQARSYYNESRAYHPLLHRNLNSCSKVTSSPQVIRIDFIKPPKPQASR</sequence>
<comment type="caution">
    <text evidence="2">The sequence shown here is derived from an EMBL/GenBank/DDBJ whole genome shotgun (WGS) entry which is preliminary data.</text>
</comment>
<feature type="compositionally biased region" description="Polar residues" evidence="1">
    <location>
        <begin position="490"/>
        <end position="506"/>
    </location>
</feature>
<evidence type="ECO:0000256" key="1">
    <source>
        <dbReference type="SAM" id="MobiDB-lite"/>
    </source>
</evidence>
<dbReference type="GO" id="GO:0007338">
    <property type="term" value="P:single fertilization"/>
    <property type="evidence" value="ECO:0007669"/>
    <property type="project" value="TreeGrafter"/>
</dbReference>
<accession>A0AAV2B0V2</accession>
<evidence type="ECO:0000313" key="3">
    <source>
        <dbReference type="Proteomes" id="UP001497382"/>
    </source>
</evidence>
<feature type="compositionally biased region" description="Basic and acidic residues" evidence="1">
    <location>
        <begin position="278"/>
        <end position="343"/>
    </location>
</feature>
<protein>
    <recommendedName>
        <fullName evidence="4">Cat eye syndrome critical region protein 2</fullName>
    </recommendedName>
</protein>
<organism evidence="2 3">
    <name type="scientific">Larinioides sclopetarius</name>
    <dbReference type="NCBI Taxonomy" id="280406"/>
    <lineage>
        <taxon>Eukaryota</taxon>
        <taxon>Metazoa</taxon>
        <taxon>Ecdysozoa</taxon>
        <taxon>Arthropoda</taxon>
        <taxon>Chelicerata</taxon>
        <taxon>Arachnida</taxon>
        <taxon>Araneae</taxon>
        <taxon>Araneomorphae</taxon>
        <taxon>Entelegynae</taxon>
        <taxon>Araneoidea</taxon>
        <taxon>Araneidae</taxon>
        <taxon>Larinioides</taxon>
    </lineage>
</organism>
<proteinExistence type="predicted"/>
<keyword evidence="3" id="KW-1185">Reference proteome</keyword>
<evidence type="ECO:0000313" key="2">
    <source>
        <dbReference type="EMBL" id="CAL1289901.1"/>
    </source>
</evidence>
<name>A0AAV2B0V2_9ARAC</name>
<feature type="compositionally biased region" description="Polar residues" evidence="1">
    <location>
        <begin position="417"/>
        <end position="436"/>
    </location>
</feature>
<dbReference type="GO" id="GO:0090537">
    <property type="term" value="C:CERF complex"/>
    <property type="evidence" value="ECO:0007669"/>
    <property type="project" value="InterPro"/>
</dbReference>
<dbReference type="AlphaFoldDB" id="A0AAV2B0V2"/>
<gene>
    <name evidence="2" type="ORF">LARSCL_LOCUS16190</name>
</gene>
<dbReference type="EMBL" id="CAXIEN010000256">
    <property type="protein sequence ID" value="CAL1289901.1"/>
    <property type="molecule type" value="Genomic_DNA"/>
</dbReference>